<gene>
    <name evidence="3" type="ORF">K504DRAFT_464622</name>
</gene>
<keyword evidence="2" id="KW-1133">Transmembrane helix</keyword>
<evidence type="ECO:0000256" key="1">
    <source>
        <dbReference type="SAM" id="MobiDB-lite"/>
    </source>
</evidence>
<evidence type="ECO:0000313" key="4">
    <source>
        <dbReference type="Proteomes" id="UP000799428"/>
    </source>
</evidence>
<evidence type="ECO:0000313" key="3">
    <source>
        <dbReference type="EMBL" id="KAF2712535.1"/>
    </source>
</evidence>
<feature type="compositionally biased region" description="Basic and acidic residues" evidence="1">
    <location>
        <begin position="15"/>
        <end position="28"/>
    </location>
</feature>
<feature type="transmembrane region" description="Helical" evidence="2">
    <location>
        <begin position="59"/>
        <end position="79"/>
    </location>
</feature>
<accession>A0A6G1KJ15</accession>
<evidence type="ECO:0000256" key="2">
    <source>
        <dbReference type="SAM" id="Phobius"/>
    </source>
</evidence>
<keyword evidence="4" id="KW-1185">Reference proteome</keyword>
<sequence>MYICTLLRVSSLEPRAKNDDRDRDRDGDGDGDGTTIDDKERSLGRAWQPPRRRERRNGCVVRLLAAGGYMYVGTGWLIIDGYWVNAEWLLGECWMVTG</sequence>
<dbReference type="AlphaFoldDB" id="A0A6G1KJ15"/>
<dbReference type="EMBL" id="MU005766">
    <property type="protein sequence ID" value="KAF2712535.1"/>
    <property type="molecule type" value="Genomic_DNA"/>
</dbReference>
<feature type="region of interest" description="Disordered" evidence="1">
    <location>
        <begin position="15"/>
        <end position="55"/>
    </location>
</feature>
<organism evidence="3 4">
    <name type="scientific">Pleomassaria siparia CBS 279.74</name>
    <dbReference type="NCBI Taxonomy" id="1314801"/>
    <lineage>
        <taxon>Eukaryota</taxon>
        <taxon>Fungi</taxon>
        <taxon>Dikarya</taxon>
        <taxon>Ascomycota</taxon>
        <taxon>Pezizomycotina</taxon>
        <taxon>Dothideomycetes</taxon>
        <taxon>Pleosporomycetidae</taxon>
        <taxon>Pleosporales</taxon>
        <taxon>Pleomassariaceae</taxon>
        <taxon>Pleomassaria</taxon>
    </lineage>
</organism>
<name>A0A6G1KJ15_9PLEO</name>
<keyword evidence="2" id="KW-0812">Transmembrane</keyword>
<dbReference type="Proteomes" id="UP000799428">
    <property type="component" value="Unassembled WGS sequence"/>
</dbReference>
<keyword evidence="2" id="KW-0472">Membrane</keyword>
<proteinExistence type="predicted"/>
<reference evidence="3" key="1">
    <citation type="journal article" date="2020" name="Stud. Mycol.">
        <title>101 Dothideomycetes genomes: a test case for predicting lifestyles and emergence of pathogens.</title>
        <authorList>
            <person name="Haridas S."/>
            <person name="Albert R."/>
            <person name="Binder M."/>
            <person name="Bloem J."/>
            <person name="Labutti K."/>
            <person name="Salamov A."/>
            <person name="Andreopoulos B."/>
            <person name="Baker S."/>
            <person name="Barry K."/>
            <person name="Bills G."/>
            <person name="Bluhm B."/>
            <person name="Cannon C."/>
            <person name="Castanera R."/>
            <person name="Culley D."/>
            <person name="Daum C."/>
            <person name="Ezra D."/>
            <person name="Gonzalez J."/>
            <person name="Henrissat B."/>
            <person name="Kuo A."/>
            <person name="Liang C."/>
            <person name="Lipzen A."/>
            <person name="Lutzoni F."/>
            <person name="Magnuson J."/>
            <person name="Mondo S."/>
            <person name="Nolan M."/>
            <person name="Ohm R."/>
            <person name="Pangilinan J."/>
            <person name="Park H.-J."/>
            <person name="Ramirez L."/>
            <person name="Alfaro M."/>
            <person name="Sun H."/>
            <person name="Tritt A."/>
            <person name="Yoshinaga Y."/>
            <person name="Zwiers L.-H."/>
            <person name="Turgeon B."/>
            <person name="Goodwin S."/>
            <person name="Spatafora J."/>
            <person name="Crous P."/>
            <person name="Grigoriev I."/>
        </authorList>
    </citation>
    <scope>NUCLEOTIDE SEQUENCE</scope>
    <source>
        <strain evidence="3">CBS 279.74</strain>
    </source>
</reference>
<protein>
    <submittedName>
        <fullName evidence="3">Uncharacterized protein</fullName>
    </submittedName>
</protein>